<feature type="transmembrane region" description="Helical" evidence="7">
    <location>
        <begin position="83"/>
        <end position="107"/>
    </location>
</feature>
<dbReference type="PANTHER" id="PTHR19282:SF511">
    <property type="entry name" value="TETRASPANIN"/>
    <property type="match status" value="1"/>
</dbReference>
<dbReference type="AlphaFoldDB" id="A0AAJ7TNV2"/>
<evidence type="ECO:0000256" key="5">
    <source>
        <dbReference type="ARBA" id="ARBA00023136"/>
    </source>
</evidence>
<feature type="transmembrane region" description="Helical" evidence="7">
    <location>
        <begin position="12"/>
        <end position="35"/>
    </location>
</feature>
<keyword evidence="5 7" id="KW-0472">Membrane</keyword>
<sequence>MAVEGASKCVKYLLFVFNLLFFVSGLGLVIVGALAQAHVGAFGKLSDNATTGAPVLLIVVGSIIFVVAFFGCFGSIKENRCMLGTFTALLVIILLVEIAAGIAAFVFKDKIKGYFTKDLEALYNKYPGKAGEAKIIDDMQQKLQCCGALNYTEWLNYTTWNNVQEHRGSTPDSCCIQVTTDCGKGKALEAVPQNIFTKPCVPELEKTLHDSLVWIGAVVLGIGLAQIIGVMLACCLMKGIKDTYETF</sequence>
<evidence type="ECO:0000256" key="7">
    <source>
        <dbReference type="RuleBase" id="RU361218"/>
    </source>
</evidence>
<dbReference type="InterPro" id="IPR000301">
    <property type="entry name" value="Tetraspanin_animals"/>
</dbReference>
<dbReference type="PRINTS" id="PR00259">
    <property type="entry name" value="TMFOUR"/>
</dbReference>
<organism evidence="8 9">
    <name type="scientific">Petromyzon marinus</name>
    <name type="common">Sea lamprey</name>
    <dbReference type="NCBI Taxonomy" id="7757"/>
    <lineage>
        <taxon>Eukaryota</taxon>
        <taxon>Metazoa</taxon>
        <taxon>Chordata</taxon>
        <taxon>Craniata</taxon>
        <taxon>Vertebrata</taxon>
        <taxon>Cyclostomata</taxon>
        <taxon>Hyperoartia</taxon>
        <taxon>Petromyzontiformes</taxon>
        <taxon>Petromyzontidae</taxon>
        <taxon>Petromyzon</taxon>
    </lineage>
</organism>
<dbReference type="PANTHER" id="PTHR19282">
    <property type="entry name" value="TETRASPANIN"/>
    <property type="match status" value="1"/>
</dbReference>
<keyword evidence="3 7" id="KW-0812">Transmembrane</keyword>
<evidence type="ECO:0000256" key="2">
    <source>
        <dbReference type="ARBA" id="ARBA00006840"/>
    </source>
</evidence>
<proteinExistence type="inferred from homology"/>
<dbReference type="Proteomes" id="UP001318040">
    <property type="component" value="Chromosome 34"/>
</dbReference>
<accession>A0AAJ7TNV2</accession>
<feature type="disulfide bond" evidence="6">
    <location>
        <begin position="145"/>
        <end position="175"/>
    </location>
</feature>
<comment type="subcellular location">
    <subcellularLocation>
        <location evidence="1 7">Membrane</location>
        <topology evidence="1 7">Multi-pass membrane protein</topology>
    </subcellularLocation>
</comment>
<keyword evidence="8" id="KW-1185">Reference proteome</keyword>
<dbReference type="SUPFAM" id="SSF48652">
    <property type="entry name" value="Tetraspanin"/>
    <property type="match status" value="1"/>
</dbReference>
<evidence type="ECO:0000256" key="3">
    <source>
        <dbReference type="ARBA" id="ARBA00022692"/>
    </source>
</evidence>
<dbReference type="RefSeq" id="XP_032821320.1">
    <property type="nucleotide sequence ID" value="XM_032965429.1"/>
</dbReference>
<evidence type="ECO:0000313" key="9">
    <source>
        <dbReference type="RefSeq" id="XP_032821320.1"/>
    </source>
</evidence>
<feature type="transmembrane region" description="Helical" evidence="7">
    <location>
        <begin position="212"/>
        <end position="237"/>
    </location>
</feature>
<dbReference type="InterPro" id="IPR008952">
    <property type="entry name" value="Tetraspanin_EC2_sf"/>
</dbReference>
<evidence type="ECO:0000256" key="1">
    <source>
        <dbReference type="ARBA" id="ARBA00004141"/>
    </source>
</evidence>
<dbReference type="InterPro" id="IPR018503">
    <property type="entry name" value="Tetraspanin_CS"/>
</dbReference>
<dbReference type="PIRSF" id="PIRSF002419">
    <property type="entry name" value="Tetraspanin"/>
    <property type="match status" value="1"/>
</dbReference>
<dbReference type="Pfam" id="PF00335">
    <property type="entry name" value="Tetraspanin"/>
    <property type="match status" value="1"/>
</dbReference>
<evidence type="ECO:0000313" key="8">
    <source>
        <dbReference type="Proteomes" id="UP001318040"/>
    </source>
</evidence>
<evidence type="ECO:0000256" key="4">
    <source>
        <dbReference type="ARBA" id="ARBA00022989"/>
    </source>
</evidence>
<comment type="similarity">
    <text evidence="2 7">Belongs to the tetraspanin (TM4SF) family.</text>
</comment>
<dbReference type="PROSITE" id="PS00421">
    <property type="entry name" value="TM4_1"/>
    <property type="match status" value="1"/>
</dbReference>
<reference evidence="9" key="1">
    <citation type="submission" date="2025-08" db="UniProtKB">
        <authorList>
            <consortium name="RefSeq"/>
        </authorList>
    </citation>
    <scope>IDENTIFICATION</scope>
    <source>
        <tissue evidence="9">Sperm</tissue>
    </source>
</reference>
<keyword evidence="6" id="KW-1015">Disulfide bond</keyword>
<dbReference type="GO" id="GO:0005886">
    <property type="term" value="C:plasma membrane"/>
    <property type="evidence" value="ECO:0007669"/>
    <property type="project" value="TreeGrafter"/>
</dbReference>
<evidence type="ECO:0000256" key="6">
    <source>
        <dbReference type="PIRSR" id="PIRSR002419-1"/>
    </source>
</evidence>
<feature type="transmembrane region" description="Helical" evidence="7">
    <location>
        <begin position="55"/>
        <end position="76"/>
    </location>
</feature>
<protein>
    <recommendedName>
        <fullName evidence="7">Tetraspanin</fullName>
    </recommendedName>
</protein>
<keyword evidence="4 7" id="KW-1133">Transmembrane helix</keyword>
<dbReference type="InterPro" id="IPR018499">
    <property type="entry name" value="Tetraspanin/Peripherin"/>
</dbReference>
<dbReference type="KEGG" id="pmrn:116948602"/>
<dbReference type="Gene3D" id="1.10.1450.10">
    <property type="entry name" value="Tetraspanin"/>
    <property type="match status" value="1"/>
</dbReference>
<gene>
    <name evidence="9" type="primary">LOC116948602</name>
</gene>
<name>A0AAJ7TNV2_PETMA</name>